<reference evidence="4 5" key="1">
    <citation type="submission" date="2015-01" db="EMBL/GenBank/DDBJ databases">
        <title>The Genome Sequence of Exophiala oligosperma CBS72588.</title>
        <authorList>
            <consortium name="The Broad Institute Genomics Platform"/>
            <person name="Cuomo C."/>
            <person name="de Hoog S."/>
            <person name="Gorbushina A."/>
            <person name="Stielow B."/>
            <person name="Teixiera M."/>
            <person name="Abouelleil A."/>
            <person name="Chapman S.B."/>
            <person name="Priest M."/>
            <person name="Young S.K."/>
            <person name="Wortman J."/>
            <person name="Nusbaum C."/>
            <person name="Birren B."/>
        </authorList>
    </citation>
    <scope>NUCLEOTIDE SEQUENCE [LARGE SCALE GENOMIC DNA]</scope>
    <source>
        <strain evidence="4 5">CBS 72588</strain>
    </source>
</reference>
<keyword evidence="4" id="KW-0238">DNA-binding</keyword>
<gene>
    <name evidence="4" type="ORF">PV06_06533</name>
</gene>
<organism evidence="4 5">
    <name type="scientific">Exophiala oligosperma</name>
    <dbReference type="NCBI Taxonomy" id="215243"/>
    <lineage>
        <taxon>Eukaryota</taxon>
        <taxon>Fungi</taxon>
        <taxon>Dikarya</taxon>
        <taxon>Ascomycota</taxon>
        <taxon>Pezizomycotina</taxon>
        <taxon>Eurotiomycetes</taxon>
        <taxon>Chaetothyriomycetidae</taxon>
        <taxon>Chaetothyriales</taxon>
        <taxon>Herpotrichiellaceae</taxon>
        <taxon>Exophiala</taxon>
    </lineage>
</organism>
<dbReference type="InterPro" id="IPR047113">
    <property type="entry name" value="PA2G4/ARX1"/>
</dbReference>
<dbReference type="PANTHER" id="PTHR10804:SF11">
    <property type="entry name" value="PROLIFERATION-ASSOCIATED PROTEIN 2G4"/>
    <property type="match status" value="1"/>
</dbReference>
<dbReference type="PANTHER" id="PTHR10804">
    <property type="entry name" value="PROTEASE FAMILY M24 METHIONYL AMINOPEPTIDASE, AMINOPEPTIDASE P"/>
    <property type="match status" value="1"/>
</dbReference>
<dbReference type="STRING" id="215243.A0A0D2BTZ7"/>
<evidence type="ECO:0000256" key="1">
    <source>
        <dbReference type="ARBA" id="ARBA00007319"/>
    </source>
</evidence>
<proteinExistence type="inferred from homology"/>
<keyword evidence="5" id="KW-1185">Reference proteome</keyword>
<comment type="similarity">
    <text evidence="1">Belongs to the peptidase M24 family.</text>
</comment>
<dbReference type="Proteomes" id="UP000053342">
    <property type="component" value="Unassembled WGS sequence"/>
</dbReference>
<dbReference type="HOGENOM" id="CLU_041451_2_1_1"/>
<dbReference type="FunFam" id="1.10.10.10:FF:000029">
    <property type="entry name" value="Proliferation-associated 2G4, a"/>
    <property type="match status" value="1"/>
</dbReference>
<dbReference type="RefSeq" id="XP_016261143.1">
    <property type="nucleotide sequence ID" value="XM_016407663.1"/>
</dbReference>
<evidence type="ECO:0000313" key="4">
    <source>
        <dbReference type="EMBL" id="KIW40927.1"/>
    </source>
</evidence>
<feature type="compositionally biased region" description="Acidic residues" evidence="2">
    <location>
        <begin position="405"/>
        <end position="416"/>
    </location>
</feature>
<name>A0A0D2BTZ7_9EURO</name>
<dbReference type="GeneID" id="27358607"/>
<dbReference type="AlphaFoldDB" id="A0A0D2BTZ7"/>
<dbReference type="InterPro" id="IPR036005">
    <property type="entry name" value="Creatinase/aminopeptidase-like"/>
</dbReference>
<dbReference type="InterPro" id="IPR036388">
    <property type="entry name" value="WH-like_DNA-bd_sf"/>
</dbReference>
<dbReference type="Gene3D" id="3.90.230.10">
    <property type="entry name" value="Creatinase/methionine aminopeptidase superfamily"/>
    <property type="match status" value="1"/>
</dbReference>
<evidence type="ECO:0000313" key="5">
    <source>
        <dbReference type="Proteomes" id="UP000053342"/>
    </source>
</evidence>
<dbReference type="OrthoDB" id="5876363at2759"/>
<feature type="domain" description="Peptidase M24" evidence="3">
    <location>
        <begin position="17"/>
        <end position="169"/>
    </location>
</feature>
<feature type="region of interest" description="Disordered" evidence="2">
    <location>
        <begin position="374"/>
        <end position="416"/>
    </location>
</feature>
<dbReference type="Pfam" id="PF00557">
    <property type="entry name" value="Peptidase_M24"/>
    <property type="match status" value="1"/>
</dbReference>
<dbReference type="VEuPathDB" id="FungiDB:PV06_06533"/>
<sequence length="416" mass="44873">MADTVDDTMLSPDNLTRLRTAAGVASEVLKEVTGWLADGEKIVDLCERGDELVEKKLSTVYKGKNVLKSTNTPVTISPSSHITPFTPLKSDAEDAAMTIKAGELVKIQLGAQIGGFGAIVGDTVVVPQEKGKKAEITGRDADLLLATHYANELLLRLMIPPGLLATGSDEEKAKAAAEKPPTHSKITALVEKIAKSYDVNVVQHTTSWMFERNDIEGKKKIILSPHDGTKGDGTPEVGEVWGVEVGMSLGSGKVKDLDKRSTLLRRTNTTYGLKRPSSRQTLSEIVKKFGTFPFSLRQLEDEKAAKVGVIESVRAGVLREYKPSAEADGSPVSRLFTTIAITKNGLTRLAAPPALDLDSIKSDKKIEDEEILKILERPTNKSTGSKSKNKKKKKKPVKKAAAAEADSDSDDSSDDE</sequence>
<accession>A0A0D2BTZ7</accession>
<dbReference type="SUPFAM" id="SSF46785">
    <property type="entry name" value="Winged helix' DNA-binding domain"/>
    <property type="match status" value="1"/>
</dbReference>
<dbReference type="SUPFAM" id="SSF55920">
    <property type="entry name" value="Creatinase/aminopeptidase"/>
    <property type="match status" value="1"/>
</dbReference>
<dbReference type="InterPro" id="IPR036390">
    <property type="entry name" value="WH_DNA-bd_sf"/>
</dbReference>
<feature type="compositionally biased region" description="Basic residues" evidence="2">
    <location>
        <begin position="387"/>
        <end position="398"/>
    </location>
</feature>
<dbReference type="GO" id="GO:0003677">
    <property type="term" value="F:DNA binding"/>
    <property type="evidence" value="ECO:0007669"/>
    <property type="project" value="UniProtKB-KW"/>
</dbReference>
<evidence type="ECO:0000256" key="2">
    <source>
        <dbReference type="SAM" id="MobiDB-lite"/>
    </source>
</evidence>
<dbReference type="EMBL" id="KN847337">
    <property type="protein sequence ID" value="KIW40927.1"/>
    <property type="molecule type" value="Genomic_DNA"/>
</dbReference>
<dbReference type="InterPro" id="IPR000994">
    <property type="entry name" value="Pept_M24"/>
</dbReference>
<dbReference type="Gene3D" id="1.10.10.10">
    <property type="entry name" value="Winged helix-like DNA-binding domain superfamily/Winged helix DNA-binding domain"/>
    <property type="match status" value="1"/>
</dbReference>
<evidence type="ECO:0000259" key="3">
    <source>
        <dbReference type="Pfam" id="PF00557"/>
    </source>
</evidence>
<protein>
    <submittedName>
        <fullName evidence="4">DNA-binding protein, 42 kDa</fullName>
    </submittedName>
</protein>